<dbReference type="KEGG" id="vg:26798892"/>
<dbReference type="PANTHER" id="PTHR45629">
    <property type="entry name" value="SNF2/RAD54 FAMILY MEMBER"/>
    <property type="match status" value="1"/>
</dbReference>
<dbReference type="GO" id="GO:0005524">
    <property type="term" value="F:ATP binding"/>
    <property type="evidence" value="ECO:0007669"/>
    <property type="project" value="InterPro"/>
</dbReference>
<dbReference type="GeneID" id="26798892"/>
<feature type="domain" description="Helicase ATP-binding" evidence="1">
    <location>
        <begin position="9"/>
        <end position="215"/>
    </location>
</feature>
<organism evidence="2 3">
    <name type="scientific">Achromobacter phage phiAxp-2</name>
    <dbReference type="NCBI Taxonomy" id="1664246"/>
    <lineage>
        <taxon>Viruses</taxon>
        <taxon>Duplodnaviria</taxon>
        <taxon>Heunggongvirae</taxon>
        <taxon>Uroviricota</taxon>
        <taxon>Caudoviricetes</taxon>
        <taxon>Casjensviridae</taxon>
        <taxon>Fengtaivirus</taxon>
        <taxon>Fengtaivirus Axp2</taxon>
    </lineage>
</organism>
<gene>
    <name evidence="2" type="ORF">ADP64_000009</name>
</gene>
<dbReference type="InterPro" id="IPR038718">
    <property type="entry name" value="SNF2-like_sf"/>
</dbReference>
<dbReference type="Proteomes" id="UP000201646">
    <property type="component" value="Segment"/>
</dbReference>
<dbReference type="SUPFAM" id="SSF52540">
    <property type="entry name" value="P-loop containing nucleoside triphosphate hydrolases"/>
    <property type="match status" value="2"/>
</dbReference>
<dbReference type="InterPro" id="IPR014001">
    <property type="entry name" value="Helicase_ATP-bd"/>
</dbReference>
<dbReference type="InterPro" id="IPR050496">
    <property type="entry name" value="SNF2_RAD54_helicase_repair"/>
</dbReference>
<keyword evidence="2" id="KW-0347">Helicase</keyword>
<dbReference type="PROSITE" id="PS51192">
    <property type="entry name" value="HELICASE_ATP_BIND_1"/>
    <property type="match status" value="1"/>
</dbReference>
<dbReference type="OrthoDB" id="2514at10239"/>
<dbReference type="InterPro" id="IPR027417">
    <property type="entry name" value="P-loop_NTPase"/>
</dbReference>
<evidence type="ECO:0000313" key="3">
    <source>
        <dbReference type="Proteomes" id="UP000201646"/>
    </source>
</evidence>
<dbReference type="GO" id="GO:0004386">
    <property type="term" value="F:helicase activity"/>
    <property type="evidence" value="ECO:0007669"/>
    <property type="project" value="UniProtKB-KW"/>
</dbReference>
<accession>A0A0K2FHM1</accession>
<dbReference type="Gene3D" id="3.40.50.10810">
    <property type="entry name" value="Tandem AAA-ATPase domain"/>
    <property type="match status" value="1"/>
</dbReference>
<proteinExistence type="predicted"/>
<keyword evidence="2" id="KW-0547">Nucleotide-binding</keyword>
<dbReference type="InterPro" id="IPR000330">
    <property type="entry name" value="SNF2_N"/>
</dbReference>
<dbReference type="RefSeq" id="YP_009226427.1">
    <property type="nucleotide sequence ID" value="NC_029106.1"/>
</dbReference>
<reference evidence="2" key="1">
    <citation type="submission" date="2015-09" db="EMBL/GenBank/DDBJ databases">
        <authorList>
            <person name="Zhao X."/>
        </authorList>
    </citation>
    <scope>NUCLEOTIDE SEQUENCE [LARGE SCALE GENOMIC DNA]</scope>
</reference>
<sequence>MHDYQDEGVEFIKLNPFCALWIDLGLGKTCTTLTAISDLLQTDEIKRVLVVGPIRVVKVGWPDEMSAWEHLAWLTHTVVRVDDNDPRLKAVEKKARAQAKVNGLGDREATSAGRRAATMLKEKILRKLAERESHITLINREAVPWLMKQFKREFPWDMIVIDESSSFKDHKAERVKAMLFARGLEVCKRMVQLTATPTTEGYMGLFAQIGILDYQQRFGKFITHYQRDYFEYNPYRRSYSLRRGAEDEILNKISDITLVMKAEDHLDLQKPQLVPVKFHLSDEQQRLYDQMERERVVTLADGRDVEAKTAAELSQKLLQMSSGVLYERVDEEDPITGDFKPRNVVHKLHDHKIEELERIIEALDGKPVLVAYHWKSSLDRLKKAFPKGVELDKEGKLIEKWNKGKVPIMFVHPQSAGHGLNLQKGGHHLVLFDVIWSLELFLQLVGRLARQGQKNLVIVHILMAIGTLDEFVVKRILEKKDAQDAMFVRLQRLIAKLRGDAVLADRLATALEEM</sequence>
<dbReference type="PANTHER" id="PTHR45629:SF7">
    <property type="entry name" value="DNA EXCISION REPAIR PROTEIN ERCC-6-RELATED"/>
    <property type="match status" value="1"/>
</dbReference>
<dbReference type="Pfam" id="PF00176">
    <property type="entry name" value="SNF2-rel_dom"/>
    <property type="match status" value="1"/>
</dbReference>
<dbReference type="Gene3D" id="3.40.50.300">
    <property type="entry name" value="P-loop containing nucleotide triphosphate hydrolases"/>
    <property type="match status" value="1"/>
</dbReference>
<name>A0A0K2FHM1_9CAUD</name>
<evidence type="ECO:0000259" key="1">
    <source>
        <dbReference type="PROSITE" id="PS51192"/>
    </source>
</evidence>
<keyword evidence="2" id="KW-0378">Hydrolase</keyword>
<keyword evidence="3" id="KW-1185">Reference proteome</keyword>
<dbReference type="Pfam" id="PF00271">
    <property type="entry name" value="Helicase_C"/>
    <property type="match status" value="1"/>
</dbReference>
<dbReference type="InterPro" id="IPR001650">
    <property type="entry name" value="Helicase_C-like"/>
</dbReference>
<evidence type="ECO:0000313" key="2">
    <source>
        <dbReference type="EMBL" id="ALA45461.1"/>
    </source>
</evidence>
<dbReference type="SMART" id="SM00487">
    <property type="entry name" value="DEXDc"/>
    <property type="match status" value="1"/>
</dbReference>
<protein>
    <submittedName>
        <fullName evidence="2">Helicase</fullName>
    </submittedName>
</protein>
<dbReference type="EMBL" id="KT321316">
    <property type="protein sequence ID" value="ALA45461.1"/>
    <property type="molecule type" value="Genomic_DNA"/>
</dbReference>
<keyword evidence="2" id="KW-0067">ATP-binding</keyword>